<accession>A0A1S0TVK3</accession>
<dbReference type="RefSeq" id="XP_003143479.1">
    <property type="nucleotide sequence ID" value="XM_003143431.1"/>
</dbReference>
<dbReference type="GeneID" id="9945323"/>
<dbReference type="EMBL" id="JH712275">
    <property type="protein sequence ID" value="EFO20591.1"/>
    <property type="molecule type" value="Genomic_DNA"/>
</dbReference>
<sequence>MENSRSAGTTSTSTTVVMFRHPIGPFHRKTAKDFLHHLNATSKFSRILFNKLKGVKKFNERQTTLSFSIIECECMNCHWSIEIDFGQYARNLEEELCFRSSSLFDEL</sequence>
<organism evidence="1">
    <name type="scientific">Loa loa</name>
    <name type="common">Eye worm</name>
    <name type="synonym">Filaria loa</name>
    <dbReference type="NCBI Taxonomy" id="7209"/>
    <lineage>
        <taxon>Eukaryota</taxon>
        <taxon>Metazoa</taxon>
        <taxon>Ecdysozoa</taxon>
        <taxon>Nematoda</taxon>
        <taxon>Chromadorea</taxon>
        <taxon>Rhabditida</taxon>
        <taxon>Spirurina</taxon>
        <taxon>Spiruromorpha</taxon>
        <taxon>Filarioidea</taxon>
        <taxon>Onchocercidae</taxon>
        <taxon>Loa</taxon>
    </lineage>
</organism>
<reference evidence="1" key="1">
    <citation type="submission" date="2012-04" db="EMBL/GenBank/DDBJ databases">
        <title>The Genome Sequence of Loa loa.</title>
        <authorList>
            <consortium name="The Broad Institute Genome Sequencing Platform"/>
            <consortium name="Broad Institute Genome Sequencing Center for Infectious Disease"/>
            <person name="Nutman T.B."/>
            <person name="Fink D.L."/>
            <person name="Russ C."/>
            <person name="Young S."/>
            <person name="Zeng Q."/>
            <person name="Gargeya S."/>
            <person name="Alvarado L."/>
            <person name="Berlin A."/>
            <person name="Chapman S.B."/>
            <person name="Chen Z."/>
            <person name="Freedman E."/>
            <person name="Gellesch M."/>
            <person name="Goldberg J."/>
            <person name="Griggs A."/>
            <person name="Gujja S."/>
            <person name="Heilman E.R."/>
            <person name="Heiman D."/>
            <person name="Howarth C."/>
            <person name="Mehta T."/>
            <person name="Neiman D."/>
            <person name="Pearson M."/>
            <person name="Roberts A."/>
            <person name="Saif S."/>
            <person name="Shea T."/>
            <person name="Shenoy N."/>
            <person name="Sisk P."/>
            <person name="Stolte C."/>
            <person name="Sykes S."/>
            <person name="White J."/>
            <person name="Yandava C."/>
            <person name="Haas B."/>
            <person name="Henn M.R."/>
            <person name="Nusbaum C."/>
            <person name="Birren B."/>
        </authorList>
    </citation>
    <scope>NUCLEOTIDE SEQUENCE [LARGE SCALE GENOMIC DNA]</scope>
</reference>
<name>A0A1S0TVK3_LOALO</name>
<dbReference type="CTD" id="9945323"/>
<protein>
    <submittedName>
        <fullName evidence="1">Uncharacterized protein</fullName>
    </submittedName>
</protein>
<dbReference type="InParanoid" id="A0A1S0TVK3"/>
<gene>
    <name evidence="1" type="ORF">LOAG_07899</name>
</gene>
<evidence type="ECO:0000313" key="1">
    <source>
        <dbReference type="EMBL" id="EFO20591.1"/>
    </source>
</evidence>
<proteinExistence type="predicted"/>
<dbReference type="KEGG" id="loa:LOAG_07899"/>
<dbReference type="AlphaFoldDB" id="A0A1S0TVK3"/>